<dbReference type="AlphaFoldDB" id="A0A059AMF6"/>
<proteinExistence type="predicted"/>
<reference evidence="1" key="1">
    <citation type="submission" date="2013-07" db="EMBL/GenBank/DDBJ databases">
        <title>The genome of Eucalyptus grandis.</title>
        <authorList>
            <person name="Schmutz J."/>
            <person name="Hayes R."/>
            <person name="Myburg A."/>
            <person name="Tuskan G."/>
            <person name="Grattapaglia D."/>
            <person name="Rokhsar D.S."/>
        </authorList>
    </citation>
    <scope>NUCLEOTIDE SEQUENCE</scope>
    <source>
        <tissue evidence="1">Leaf extractions</tissue>
    </source>
</reference>
<evidence type="ECO:0000313" key="1">
    <source>
        <dbReference type="EMBL" id="KCW54871.1"/>
    </source>
</evidence>
<name>A0A059AMF6_EUCGR</name>
<organism evidence="1">
    <name type="scientific">Eucalyptus grandis</name>
    <name type="common">Flooded gum</name>
    <dbReference type="NCBI Taxonomy" id="71139"/>
    <lineage>
        <taxon>Eukaryota</taxon>
        <taxon>Viridiplantae</taxon>
        <taxon>Streptophyta</taxon>
        <taxon>Embryophyta</taxon>
        <taxon>Tracheophyta</taxon>
        <taxon>Spermatophyta</taxon>
        <taxon>Magnoliopsida</taxon>
        <taxon>eudicotyledons</taxon>
        <taxon>Gunneridae</taxon>
        <taxon>Pentapetalae</taxon>
        <taxon>rosids</taxon>
        <taxon>malvids</taxon>
        <taxon>Myrtales</taxon>
        <taxon>Myrtaceae</taxon>
        <taxon>Myrtoideae</taxon>
        <taxon>Eucalypteae</taxon>
        <taxon>Eucalyptus</taxon>
    </lineage>
</organism>
<dbReference type="Gramene" id="KCW54871">
    <property type="protein sequence ID" value="KCW54871"/>
    <property type="gene ID" value="EUGRSUZ_I00822"/>
</dbReference>
<accession>A0A059AMF6</accession>
<sequence length="87" mass="9519">MIMSCRIWSIDLCIEKTGSLGGETIWGDPGFVLAILEIAWDLVNGELSPRAWHVVLATLRELVFNGDDPLGLGRPQLMIGDDLARIG</sequence>
<dbReference type="EMBL" id="KK198761">
    <property type="protein sequence ID" value="KCW54871.1"/>
    <property type="molecule type" value="Genomic_DNA"/>
</dbReference>
<protein>
    <submittedName>
        <fullName evidence="1">Uncharacterized protein</fullName>
    </submittedName>
</protein>
<dbReference type="InParanoid" id="A0A059AMF6"/>
<gene>
    <name evidence="1" type="ORF">EUGRSUZ_I00822</name>
</gene>